<dbReference type="PANTHER" id="PTHR10773:SF19">
    <property type="match status" value="1"/>
</dbReference>
<keyword evidence="3" id="KW-1185">Reference proteome</keyword>
<accession>A0A9N9RAP0</accession>
<dbReference type="PANTHER" id="PTHR10773">
    <property type="entry name" value="DNA-DIRECTED RNA POLYMERASES I, II, AND III SUBUNIT RPABC2"/>
    <property type="match status" value="1"/>
</dbReference>
<feature type="region of interest" description="Disordered" evidence="1">
    <location>
        <begin position="1"/>
        <end position="35"/>
    </location>
</feature>
<gene>
    <name evidence="2" type="ORF">DIATSA_LOCUS10432</name>
</gene>
<dbReference type="AlphaFoldDB" id="A0A9N9RAP0"/>
<organism evidence="2 3">
    <name type="scientific">Diatraea saccharalis</name>
    <name type="common">sugarcane borer</name>
    <dbReference type="NCBI Taxonomy" id="40085"/>
    <lineage>
        <taxon>Eukaryota</taxon>
        <taxon>Metazoa</taxon>
        <taxon>Ecdysozoa</taxon>
        <taxon>Arthropoda</taxon>
        <taxon>Hexapoda</taxon>
        <taxon>Insecta</taxon>
        <taxon>Pterygota</taxon>
        <taxon>Neoptera</taxon>
        <taxon>Endopterygota</taxon>
        <taxon>Lepidoptera</taxon>
        <taxon>Glossata</taxon>
        <taxon>Ditrysia</taxon>
        <taxon>Pyraloidea</taxon>
        <taxon>Crambidae</taxon>
        <taxon>Crambinae</taxon>
        <taxon>Diatraea</taxon>
    </lineage>
</organism>
<name>A0A9N9RAP0_9NEOP</name>
<evidence type="ECO:0000313" key="2">
    <source>
        <dbReference type="EMBL" id="CAG9792951.1"/>
    </source>
</evidence>
<evidence type="ECO:0000313" key="3">
    <source>
        <dbReference type="Proteomes" id="UP001153714"/>
    </source>
</evidence>
<dbReference type="OrthoDB" id="6922921at2759"/>
<reference evidence="2" key="1">
    <citation type="submission" date="2021-12" db="EMBL/GenBank/DDBJ databases">
        <authorList>
            <person name="King R."/>
        </authorList>
    </citation>
    <scope>NUCLEOTIDE SEQUENCE</scope>
</reference>
<protein>
    <submittedName>
        <fullName evidence="2">Uncharacterized protein</fullName>
    </submittedName>
</protein>
<dbReference type="EMBL" id="OU893336">
    <property type="protein sequence ID" value="CAG9792951.1"/>
    <property type="molecule type" value="Genomic_DNA"/>
</dbReference>
<reference evidence="2" key="2">
    <citation type="submission" date="2022-10" db="EMBL/GenBank/DDBJ databases">
        <authorList>
            <consortium name="ENA_rothamsted_submissions"/>
            <consortium name="culmorum"/>
            <person name="King R."/>
        </authorList>
    </citation>
    <scope>NUCLEOTIDE SEQUENCE</scope>
</reference>
<evidence type="ECO:0000256" key="1">
    <source>
        <dbReference type="SAM" id="MobiDB-lite"/>
    </source>
</evidence>
<dbReference type="Proteomes" id="UP001153714">
    <property type="component" value="Chromosome 5"/>
</dbReference>
<proteinExistence type="predicted"/>
<sequence length="159" mass="18519">MSETSDLSDFRSDDDQSEYEPPPPPRKRKKKLKNENLWKKNVRKLKRSLGEEYTSARGKKVSKKVFKHVTTCCSKKCCIKLDQNAQRRLFCDFWNIGDKAHQDSLLLSCLEKVSKLRENVGPGKLKRDNQWKYFLTVDGLKINICRKLLLSLLKISENG</sequence>